<evidence type="ECO:0000313" key="1">
    <source>
        <dbReference type="EMBL" id="PPJ59283.1"/>
    </source>
</evidence>
<keyword evidence="2" id="KW-1185">Reference proteome</keyword>
<dbReference type="EMBL" id="PNEN01000397">
    <property type="protein sequence ID" value="PPJ59283.1"/>
    <property type="molecule type" value="Genomic_DNA"/>
</dbReference>
<dbReference type="Proteomes" id="UP000237631">
    <property type="component" value="Unassembled WGS sequence"/>
</dbReference>
<name>A0A2S6CHW1_9PEZI</name>
<gene>
    <name evidence="1" type="ORF">CBER1_04248</name>
</gene>
<protein>
    <submittedName>
        <fullName evidence="1">Uncharacterized protein</fullName>
    </submittedName>
</protein>
<accession>A0A2S6CHW1</accession>
<proteinExistence type="predicted"/>
<comment type="caution">
    <text evidence="1">The sequence shown here is derived from an EMBL/GenBank/DDBJ whole genome shotgun (WGS) entry which is preliminary data.</text>
</comment>
<dbReference type="AlphaFoldDB" id="A0A2S6CHW1"/>
<reference evidence="2" key="1">
    <citation type="journal article" date="2017" name="bioRxiv">
        <title>Conservation of a gene cluster reveals novel cercosporin biosynthetic mechanisms and extends production to the genus Colletotrichum.</title>
        <authorList>
            <person name="de Jonge R."/>
            <person name="Ebert M.K."/>
            <person name="Huitt-Roehl C.R."/>
            <person name="Pal P."/>
            <person name="Suttle J.C."/>
            <person name="Spanner R.E."/>
            <person name="Neubauer J.D."/>
            <person name="Jurick W.M.II."/>
            <person name="Stott K.A."/>
            <person name="Secor G.A."/>
            <person name="Thomma B.P.H.J."/>
            <person name="Van de Peer Y."/>
            <person name="Townsend C.A."/>
            <person name="Bolton M.D."/>
        </authorList>
    </citation>
    <scope>NUCLEOTIDE SEQUENCE [LARGE SCALE GENOMIC DNA]</scope>
    <source>
        <strain evidence="2">CBS538.71</strain>
    </source>
</reference>
<evidence type="ECO:0000313" key="2">
    <source>
        <dbReference type="Proteomes" id="UP000237631"/>
    </source>
</evidence>
<dbReference type="OrthoDB" id="3628600at2759"/>
<organism evidence="1 2">
    <name type="scientific">Cercospora berteroae</name>
    <dbReference type="NCBI Taxonomy" id="357750"/>
    <lineage>
        <taxon>Eukaryota</taxon>
        <taxon>Fungi</taxon>
        <taxon>Dikarya</taxon>
        <taxon>Ascomycota</taxon>
        <taxon>Pezizomycotina</taxon>
        <taxon>Dothideomycetes</taxon>
        <taxon>Dothideomycetidae</taxon>
        <taxon>Mycosphaerellales</taxon>
        <taxon>Mycosphaerellaceae</taxon>
        <taxon>Cercospora</taxon>
    </lineage>
</organism>
<sequence length="601" mass="67917">MTARALHPRSPLFSLVPSEVIKAIRRASLIPRLQAEQRQGQADHTYDGRKMRKLLKPAALLAVLASLPAGGHPNRPYHPGINANNWEGFSSSHNGDKLDLKTWWEYGCSRQDAELGQYQLQSGRCKSFTHRFQSLLFEMPVRPEHPKSKDQTIWNCTLAVYEGEECNGNKLVTFEDRNKSTGESTKCLPAFNADDTDRVGRSIMVYCNGQTGYDLAIVKPFCEDPRTNPDGHTGLLSKGPYLNFKAPGQPGMKDKMNYLDLANPFWEYDSQCKYDPFMDLEYNTTDYWNAKKHHDNDPYWWLKVHELNALTGCEMWTEVFKYGWCGTPGTVISTCEQMKPQWPVAMPWKKDQKGNWLQPKPGSQNKYPPWPNDGYKACLRAYEQDQAVESSQTSWHGPPYYSTYYASTFDWGTATGEVSGTQRTRYYPYLKPTVSTIWDDKAETSTWPTSWPTGVSTWTMPPTDATNKLSIAKNTHTRPPLKTIHSTIIVAPPSTTTQTALLPGSRIATMQNGDLILTMSTWSQTMTIAGSTVILDPAETSEVPPSWATFPEWSPTGKYRSLYPEFSEKWGTTSTKRTAWEPTPTHVTEYSTIIVPATTSS</sequence>